<keyword evidence="2" id="KW-0812">Transmembrane</keyword>
<protein>
    <submittedName>
        <fullName evidence="3">Uncharacterized protein</fullName>
    </submittedName>
</protein>
<proteinExistence type="predicted"/>
<accession>A0A1W6LH90</accession>
<name>A0A1W6LH90_9BURK</name>
<evidence type="ECO:0000256" key="2">
    <source>
        <dbReference type="SAM" id="Phobius"/>
    </source>
</evidence>
<keyword evidence="4" id="KW-1185">Reference proteome</keyword>
<dbReference type="Proteomes" id="UP000193427">
    <property type="component" value="Chromosome"/>
</dbReference>
<dbReference type="EMBL" id="CP015118">
    <property type="protein sequence ID" value="ARN23586.1"/>
    <property type="molecule type" value="Genomic_DNA"/>
</dbReference>
<dbReference type="AlphaFoldDB" id="A0A1W6LH90"/>
<organism evidence="3 4">
    <name type="scientific">Piscinibacter gummiphilus</name>
    <dbReference type="NCBI Taxonomy" id="946333"/>
    <lineage>
        <taxon>Bacteria</taxon>
        <taxon>Pseudomonadati</taxon>
        <taxon>Pseudomonadota</taxon>
        <taxon>Betaproteobacteria</taxon>
        <taxon>Burkholderiales</taxon>
        <taxon>Sphaerotilaceae</taxon>
        <taxon>Piscinibacter</taxon>
    </lineage>
</organism>
<dbReference type="KEGG" id="rgu:A4W93_28860"/>
<evidence type="ECO:0000313" key="3">
    <source>
        <dbReference type="EMBL" id="ARN23586.1"/>
    </source>
</evidence>
<dbReference type="RefSeq" id="WP_085753913.1">
    <property type="nucleotide sequence ID" value="NZ_BSPR01000022.1"/>
</dbReference>
<sequence>MTTSFLVASIGTLIVYALWISVMVVSSPLLEQHQKIVQLVLVWLLPPLGTIAVHLIHRAQRQETPGLRAAAMEAQADQGVSPRDFANPNSD</sequence>
<keyword evidence="2" id="KW-1133">Transmembrane helix</keyword>
<gene>
    <name evidence="3" type="ORF">A4W93_28860</name>
</gene>
<feature type="region of interest" description="Disordered" evidence="1">
    <location>
        <begin position="67"/>
        <end position="91"/>
    </location>
</feature>
<evidence type="ECO:0000313" key="4">
    <source>
        <dbReference type="Proteomes" id="UP000193427"/>
    </source>
</evidence>
<keyword evidence="2" id="KW-0472">Membrane</keyword>
<feature type="transmembrane region" description="Helical" evidence="2">
    <location>
        <begin position="36"/>
        <end position="56"/>
    </location>
</feature>
<feature type="transmembrane region" description="Helical" evidence="2">
    <location>
        <begin position="7"/>
        <end position="30"/>
    </location>
</feature>
<reference evidence="3 4" key="1">
    <citation type="submission" date="2016-04" db="EMBL/GenBank/DDBJ databases">
        <title>Complete genome sequence of natural rubber-degrading, novel Gram-negative bacterium, Rhizobacter gummiphilus strain NS21.</title>
        <authorList>
            <person name="Tabata M."/>
            <person name="Kasai D."/>
            <person name="Fukuda M."/>
        </authorList>
    </citation>
    <scope>NUCLEOTIDE SEQUENCE [LARGE SCALE GENOMIC DNA]</scope>
    <source>
        <strain evidence="3 4">NS21</strain>
    </source>
</reference>
<dbReference type="STRING" id="946333.A4W93_28860"/>
<evidence type="ECO:0000256" key="1">
    <source>
        <dbReference type="SAM" id="MobiDB-lite"/>
    </source>
</evidence>